<evidence type="ECO:0000313" key="2">
    <source>
        <dbReference type="EMBL" id="SVD94288.1"/>
    </source>
</evidence>
<name>A0A382ZHW3_9ZZZZ</name>
<dbReference type="EMBL" id="UINC01183502">
    <property type="protein sequence ID" value="SVD94288.1"/>
    <property type="molecule type" value="Genomic_DNA"/>
</dbReference>
<accession>A0A382ZHW3</accession>
<sequence length="162" mass="18206">MSWRPKSNLVPLLSVNGIIFMKTFDIFSNPTGQVEVVKQGFSWPGFFFSWIWGYLAKLWIHATVMLIASLALAPVFMSFLVGFFSGFMGNDWRRTNLQQRGFNLVTTVDAESDEAAKSQFVANRTNDTHGISQSTGEDSKDIADQLQDLKKLLDDGVLTDEE</sequence>
<gene>
    <name evidence="2" type="ORF">METZ01_LOCUS447142</name>
</gene>
<keyword evidence="1" id="KW-1133">Transmembrane helix</keyword>
<protein>
    <recommendedName>
        <fullName evidence="3">SHOCT domain-containing protein</fullName>
    </recommendedName>
</protein>
<keyword evidence="1" id="KW-0472">Membrane</keyword>
<keyword evidence="1" id="KW-0812">Transmembrane</keyword>
<evidence type="ECO:0000256" key="1">
    <source>
        <dbReference type="SAM" id="Phobius"/>
    </source>
</evidence>
<feature type="non-terminal residue" evidence="2">
    <location>
        <position position="162"/>
    </location>
</feature>
<dbReference type="AlphaFoldDB" id="A0A382ZHW3"/>
<reference evidence="2" key="1">
    <citation type="submission" date="2018-05" db="EMBL/GenBank/DDBJ databases">
        <authorList>
            <person name="Lanie J.A."/>
            <person name="Ng W.-L."/>
            <person name="Kazmierczak K.M."/>
            <person name="Andrzejewski T.M."/>
            <person name="Davidsen T.M."/>
            <person name="Wayne K.J."/>
            <person name="Tettelin H."/>
            <person name="Glass J.I."/>
            <person name="Rusch D."/>
            <person name="Podicherti R."/>
            <person name="Tsui H.-C.T."/>
            <person name="Winkler M.E."/>
        </authorList>
    </citation>
    <scope>NUCLEOTIDE SEQUENCE</scope>
</reference>
<feature type="transmembrane region" description="Helical" evidence="1">
    <location>
        <begin position="58"/>
        <end position="84"/>
    </location>
</feature>
<proteinExistence type="predicted"/>
<organism evidence="2">
    <name type="scientific">marine metagenome</name>
    <dbReference type="NCBI Taxonomy" id="408172"/>
    <lineage>
        <taxon>unclassified sequences</taxon>
        <taxon>metagenomes</taxon>
        <taxon>ecological metagenomes</taxon>
    </lineage>
</organism>
<evidence type="ECO:0008006" key="3">
    <source>
        <dbReference type="Google" id="ProtNLM"/>
    </source>
</evidence>